<sequence length="140" mass="16228">MRNYKVKNIFRTKLKKGDDLYYSIMNIIDKNSIETGLIIGIGAVKKANIAYFNQKKKEYENFHFDEAMEIVSLKGNISLKENKPFAHIHVSLARSDYSVVGGHLLPNTIVYACEIDIIEYEGKTINRVYDEETNLYLWDL</sequence>
<name>A0A5A8F8B1_9BACT</name>
<proteinExistence type="predicted"/>
<dbReference type="Gene3D" id="3.30.1330.80">
    <property type="entry name" value="Hypothetical protein, similar to alpha- acetolactate decarboxylase, domain 2"/>
    <property type="match status" value="1"/>
</dbReference>
<evidence type="ECO:0000313" key="3">
    <source>
        <dbReference type="Proteomes" id="UP000322876"/>
    </source>
</evidence>
<dbReference type="SUPFAM" id="SSF117856">
    <property type="entry name" value="AF0104/ALDC/Ptd012-like"/>
    <property type="match status" value="1"/>
</dbReference>
<dbReference type="Pfam" id="PF03479">
    <property type="entry name" value="PCC"/>
    <property type="match status" value="1"/>
</dbReference>
<feature type="domain" description="PPC" evidence="1">
    <location>
        <begin position="4"/>
        <end position="140"/>
    </location>
</feature>
<dbReference type="PANTHER" id="PTHR34988">
    <property type="entry name" value="PROTEIN, PUTATIVE-RELATED"/>
    <property type="match status" value="1"/>
</dbReference>
<dbReference type="AlphaFoldDB" id="A0A5A8F8B1"/>
<comment type="caution">
    <text evidence="2">The sequence shown here is derived from an EMBL/GenBank/DDBJ whole genome shotgun (WGS) entry which is preliminary data.</text>
</comment>
<dbReference type="PROSITE" id="PS51742">
    <property type="entry name" value="PPC"/>
    <property type="match status" value="1"/>
</dbReference>
<keyword evidence="3" id="KW-1185">Reference proteome</keyword>
<accession>A0A5A8F8B1</accession>
<dbReference type="OrthoDB" id="9791702at2"/>
<keyword evidence="2" id="KW-0238">DNA-binding</keyword>
<reference evidence="2 3" key="1">
    <citation type="submission" date="2019-06" db="EMBL/GenBank/DDBJ databases">
        <title>Genomic insights into carbon and energy metabolism of Deferribacter autotrophicus revealed new metabolic traits in the phylum Deferribacteres.</title>
        <authorList>
            <person name="Slobodkin A.I."/>
            <person name="Slobodkina G.B."/>
            <person name="Allioux M."/>
            <person name="Alain K."/>
            <person name="Jebbar M."/>
            <person name="Shadrin V."/>
            <person name="Kublanov I.V."/>
            <person name="Toshchakov S.V."/>
            <person name="Bonch-Osmolovskaya E.A."/>
        </authorList>
    </citation>
    <scope>NUCLEOTIDE SEQUENCE [LARGE SCALE GENOMIC DNA]</scope>
    <source>
        <strain evidence="2 3">SL50</strain>
    </source>
</reference>
<dbReference type="Proteomes" id="UP000322876">
    <property type="component" value="Unassembled WGS sequence"/>
</dbReference>
<dbReference type="EMBL" id="VFJB01000001">
    <property type="protein sequence ID" value="KAA0259518.1"/>
    <property type="molecule type" value="Genomic_DNA"/>
</dbReference>
<evidence type="ECO:0000313" key="2">
    <source>
        <dbReference type="EMBL" id="KAA0259518.1"/>
    </source>
</evidence>
<dbReference type="PANTHER" id="PTHR34988:SF1">
    <property type="entry name" value="DNA-BINDING PROTEIN"/>
    <property type="match status" value="1"/>
</dbReference>
<dbReference type="CDD" id="cd11378">
    <property type="entry name" value="DUF296"/>
    <property type="match status" value="1"/>
</dbReference>
<dbReference type="InterPro" id="IPR025707">
    <property type="entry name" value="DNA_bp_PD1"/>
</dbReference>
<evidence type="ECO:0000259" key="1">
    <source>
        <dbReference type="PROSITE" id="PS51742"/>
    </source>
</evidence>
<dbReference type="PIRSF" id="PIRSF016702">
    <property type="entry name" value="DNA_bp_PD1"/>
    <property type="match status" value="1"/>
</dbReference>
<gene>
    <name evidence="2" type="ORF">FHQ18_01175</name>
</gene>
<dbReference type="RefSeq" id="WP_149265338.1">
    <property type="nucleotide sequence ID" value="NZ_VFJB01000001.1"/>
</dbReference>
<organism evidence="2 3">
    <name type="scientific">Deferribacter autotrophicus</name>
    <dbReference type="NCBI Taxonomy" id="500465"/>
    <lineage>
        <taxon>Bacteria</taxon>
        <taxon>Pseudomonadati</taxon>
        <taxon>Deferribacterota</taxon>
        <taxon>Deferribacteres</taxon>
        <taxon>Deferribacterales</taxon>
        <taxon>Deferribacteraceae</taxon>
        <taxon>Deferribacter</taxon>
    </lineage>
</organism>
<dbReference type="GO" id="GO:0003677">
    <property type="term" value="F:DNA binding"/>
    <property type="evidence" value="ECO:0007669"/>
    <property type="project" value="UniProtKB-KW"/>
</dbReference>
<protein>
    <submittedName>
        <fullName evidence="2">DNA-binding protein</fullName>
    </submittedName>
</protein>
<dbReference type="InterPro" id="IPR005175">
    <property type="entry name" value="PPC_dom"/>
</dbReference>